<protein>
    <submittedName>
        <fullName evidence="2">GCN5-related N-acetyltransferase</fullName>
    </submittedName>
</protein>
<keyword evidence="2" id="KW-0808">Transferase</keyword>
<evidence type="ECO:0000259" key="1">
    <source>
        <dbReference type="PROSITE" id="PS51186"/>
    </source>
</evidence>
<dbReference type="GO" id="GO:0005737">
    <property type="term" value="C:cytoplasm"/>
    <property type="evidence" value="ECO:0007669"/>
    <property type="project" value="TreeGrafter"/>
</dbReference>
<dbReference type="PANTHER" id="PTHR43441:SF11">
    <property type="entry name" value="RIBOSOMAL-PROTEIN-SERINE ACETYLTRANSFERASE"/>
    <property type="match status" value="1"/>
</dbReference>
<dbReference type="InterPro" id="IPR000182">
    <property type="entry name" value="GNAT_dom"/>
</dbReference>
<dbReference type="InterPro" id="IPR051908">
    <property type="entry name" value="Ribosomal_N-acetyltransferase"/>
</dbReference>
<dbReference type="PROSITE" id="PS51186">
    <property type="entry name" value="GNAT"/>
    <property type="match status" value="1"/>
</dbReference>
<proteinExistence type="predicted"/>
<dbReference type="GO" id="GO:0008999">
    <property type="term" value="F:protein-N-terminal-alanine acetyltransferase activity"/>
    <property type="evidence" value="ECO:0007669"/>
    <property type="project" value="TreeGrafter"/>
</dbReference>
<dbReference type="HOGENOM" id="CLU_013985_3_6_4"/>
<dbReference type="PANTHER" id="PTHR43441">
    <property type="entry name" value="RIBOSOMAL-PROTEIN-SERINE ACETYLTRANSFERASE"/>
    <property type="match status" value="1"/>
</dbReference>
<organism evidence="2">
    <name type="scientific">Burkholderia orbicola (strain AU 1054)</name>
    <dbReference type="NCBI Taxonomy" id="331271"/>
    <lineage>
        <taxon>Bacteria</taxon>
        <taxon>Pseudomonadati</taxon>
        <taxon>Pseudomonadota</taxon>
        <taxon>Betaproteobacteria</taxon>
        <taxon>Burkholderiales</taxon>
        <taxon>Burkholderiaceae</taxon>
        <taxon>Burkholderia</taxon>
        <taxon>Burkholderia cepacia complex</taxon>
        <taxon>Burkholderia orbicola</taxon>
    </lineage>
</organism>
<gene>
    <name evidence="2" type="ordered locus">Bcen_5564</name>
</gene>
<dbReference type="Gene3D" id="3.40.630.30">
    <property type="match status" value="1"/>
</dbReference>
<dbReference type="EMBL" id="CP000380">
    <property type="protein sequence ID" value="ABF80435.1"/>
    <property type="molecule type" value="Genomic_DNA"/>
</dbReference>
<dbReference type="GO" id="GO:1990189">
    <property type="term" value="F:protein N-terminal-serine acetyltransferase activity"/>
    <property type="evidence" value="ECO:0007669"/>
    <property type="project" value="TreeGrafter"/>
</dbReference>
<feature type="domain" description="N-acetyltransferase" evidence="1">
    <location>
        <begin position="20"/>
        <end position="183"/>
    </location>
</feature>
<dbReference type="InterPro" id="IPR016181">
    <property type="entry name" value="Acyl_CoA_acyltransferase"/>
</dbReference>
<dbReference type="AlphaFoldDB" id="A0A0H2Y0T7"/>
<dbReference type="Pfam" id="PF13302">
    <property type="entry name" value="Acetyltransf_3"/>
    <property type="match status" value="1"/>
</dbReference>
<dbReference type="SUPFAM" id="SSF55729">
    <property type="entry name" value="Acyl-CoA N-acyltransferases (Nat)"/>
    <property type="match status" value="1"/>
</dbReference>
<accession>A0A0H2Y0T7</accession>
<sequence>MSINRGETESTFPTLTTSRLSLRELLPSDAPSLFAMHGDAEGMRWFGTDPMTDIGEADKLIQVFADWRRSGSGVRWAVERLSDGHLLGTCGLFRWNRNWRSCAVGYELATFARGKGYMNEALSAAIDYGFDTMQINRIEAQVHPQNASSIQVLETLGFVREGYQRQAGYWRGAYHDLLQFSLLRSDCLRRG</sequence>
<reference evidence="2" key="1">
    <citation type="submission" date="2006-05" db="EMBL/GenBank/DDBJ databases">
        <title>Complete sequence of chromosome 3 of Burkholderia cenocepacia AU 1054.</title>
        <authorList>
            <consortium name="US DOE Joint Genome Institute"/>
            <person name="Copeland A."/>
            <person name="Lucas S."/>
            <person name="Lapidus A."/>
            <person name="Barry K."/>
            <person name="Detter J.C."/>
            <person name="Glavina del Rio T."/>
            <person name="Hammon N."/>
            <person name="Israni S."/>
            <person name="Dalin E."/>
            <person name="Tice H."/>
            <person name="Pitluck S."/>
            <person name="Chain P."/>
            <person name="Malfatti S."/>
            <person name="Shin M."/>
            <person name="Vergez L."/>
            <person name="Schmutz J."/>
            <person name="Larimer F."/>
            <person name="Land M."/>
            <person name="Hauser L."/>
            <person name="Kyrpides N."/>
            <person name="Lykidis A."/>
            <person name="LiPuma J.J."/>
            <person name="Konstantinidis K."/>
            <person name="Tiedje J.M."/>
            <person name="Richardson P."/>
        </authorList>
    </citation>
    <scope>NUCLEOTIDE SEQUENCE [LARGE SCALE GENOMIC DNA]</scope>
    <source>
        <strain evidence="2">AU 1054</strain>
    </source>
</reference>
<evidence type="ECO:0000313" key="2">
    <source>
        <dbReference type="EMBL" id="ABF80435.1"/>
    </source>
</evidence>
<name>A0A0H2Y0T7_BURO1</name>